<dbReference type="GO" id="GO:0003841">
    <property type="term" value="F:1-acylglycerol-3-phosphate O-acyltransferase activity"/>
    <property type="evidence" value="ECO:0007669"/>
    <property type="project" value="TreeGrafter"/>
</dbReference>
<evidence type="ECO:0000256" key="6">
    <source>
        <dbReference type="SAM" id="MobiDB-lite"/>
    </source>
</evidence>
<dbReference type="InterPro" id="IPR002123">
    <property type="entry name" value="Plipid/glycerol_acylTrfase"/>
</dbReference>
<keyword evidence="2" id="KW-0444">Lipid biosynthesis</keyword>
<dbReference type="PANTHER" id="PTHR10434:SF64">
    <property type="entry name" value="1-ACYL-SN-GLYCEROL-3-PHOSPHATE ACYLTRANSFERASE-RELATED"/>
    <property type="match status" value="1"/>
</dbReference>
<dbReference type="RefSeq" id="WP_269332377.1">
    <property type="nucleotide sequence ID" value="NZ_JAMZFT010000002.1"/>
</dbReference>
<feature type="domain" description="Phospholipid/glycerol acyltransferase" evidence="7">
    <location>
        <begin position="66"/>
        <end position="181"/>
    </location>
</feature>
<feature type="compositionally biased region" description="Basic and acidic residues" evidence="6">
    <location>
        <begin position="264"/>
        <end position="274"/>
    </location>
</feature>
<evidence type="ECO:0000256" key="3">
    <source>
        <dbReference type="ARBA" id="ARBA00022679"/>
    </source>
</evidence>
<evidence type="ECO:0000256" key="4">
    <source>
        <dbReference type="ARBA" id="ARBA00023098"/>
    </source>
</evidence>
<feature type="region of interest" description="Disordered" evidence="6">
    <location>
        <begin position="264"/>
        <end position="283"/>
    </location>
</feature>
<comment type="pathway">
    <text evidence="1">Lipid metabolism.</text>
</comment>
<evidence type="ECO:0000313" key="8">
    <source>
        <dbReference type="EMBL" id="MCP1336417.1"/>
    </source>
</evidence>
<name>A0A9J6PCW8_9PROT</name>
<dbReference type="SMART" id="SM00563">
    <property type="entry name" value="PlsC"/>
    <property type="match status" value="1"/>
</dbReference>
<evidence type="ECO:0000256" key="2">
    <source>
        <dbReference type="ARBA" id="ARBA00022516"/>
    </source>
</evidence>
<evidence type="ECO:0000259" key="7">
    <source>
        <dbReference type="SMART" id="SM00563"/>
    </source>
</evidence>
<accession>A0A9J6PCW8</accession>
<protein>
    <submittedName>
        <fullName evidence="8">1-acyl-sn-glycerol-3-phosphate acyltransferase</fullName>
    </submittedName>
</protein>
<dbReference type="EMBL" id="JAMZFT010000002">
    <property type="protein sequence ID" value="MCP1336417.1"/>
    <property type="molecule type" value="Genomic_DNA"/>
</dbReference>
<evidence type="ECO:0000256" key="1">
    <source>
        <dbReference type="ARBA" id="ARBA00005189"/>
    </source>
</evidence>
<keyword evidence="5 8" id="KW-0012">Acyltransferase</keyword>
<keyword evidence="9" id="KW-1185">Reference proteome</keyword>
<keyword evidence="4" id="KW-0443">Lipid metabolism</keyword>
<dbReference type="Pfam" id="PF01553">
    <property type="entry name" value="Acyltransferase"/>
    <property type="match status" value="1"/>
</dbReference>
<reference evidence="8" key="1">
    <citation type="submission" date="2022-06" db="EMBL/GenBank/DDBJ databases">
        <title>Isolation and Genomics of Futiania mangrovii gen. nov., sp. nov., a Rare and Metabolically-versatile member in the Class Alphaproteobacteria.</title>
        <authorList>
            <person name="Liu L."/>
            <person name="Huang W.-C."/>
            <person name="Pan J."/>
            <person name="Li J."/>
            <person name="Huang Y."/>
            <person name="Du H."/>
            <person name="Liu Y."/>
            <person name="Li M."/>
        </authorList>
    </citation>
    <scope>NUCLEOTIDE SEQUENCE</scope>
    <source>
        <strain evidence="8">FT118</strain>
    </source>
</reference>
<comment type="caution">
    <text evidence="8">The sequence shown here is derived from an EMBL/GenBank/DDBJ whole genome shotgun (WGS) entry which is preliminary data.</text>
</comment>
<keyword evidence="3" id="KW-0808">Transferase</keyword>
<sequence length="283" mass="31421">MGRLRAITLLSLFAAWTLALMPVQWAALRLPGRAKVRIPHLYHRSLLRLFGLRMRVTGAPVAPGPVLIVANHQSWVDIVTLSALTELSFIAKGEVGTWPFFGTLARLQRTVFVDRTRRNHTGRQRDEIRARLDAGDRLVLFAEGTSNDGNRVLPFRTALFGAVELSGTPAPCVQPVSVAYTRLHGLPMGRTYRPIVAWYGDMDLAPHLWDWLKAGPMDVEIHVHPPVDPAETGDRKRLARRCETDVRRGLRALLSGRAETLPKAADDGLLDSRPRAATVANET</sequence>
<dbReference type="PANTHER" id="PTHR10434">
    <property type="entry name" value="1-ACYL-SN-GLYCEROL-3-PHOSPHATE ACYLTRANSFERASE"/>
    <property type="match status" value="1"/>
</dbReference>
<dbReference type="SUPFAM" id="SSF69593">
    <property type="entry name" value="Glycerol-3-phosphate (1)-acyltransferase"/>
    <property type="match status" value="1"/>
</dbReference>
<proteinExistence type="predicted"/>
<evidence type="ECO:0000256" key="5">
    <source>
        <dbReference type="ARBA" id="ARBA00023315"/>
    </source>
</evidence>
<dbReference type="CDD" id="cd07989">
    <property type="entry name" value="LPLAT_AGPAT-like"/>
    <property type="match status" value="1"/>
</dbReference>
<gene>
    <name evidence="8" type="ORF">NJQ99_08370</name>
</gene>
<dbReference type="Proteomes" id="UP001055804">
    <property type="component" value="Unassembled WGS sequence"/>
</dbReference>
<organism evidence="8 9">
    <name type="scientific">Futiania mangrovi</name>
    <dbReference type="NCBI Taxonomy" id="2959716"/>
    <lineage>
        <taxon>Bacteria</taxon>
        <taxon>Pseudomonadati</taxon>
        <taxon>Pseudomonadota</taxon>
        <taxon>Alphaproteobacteria</taxon>
        <taxon>Futianiales</taxon>
        <taxon>Futianiaceae</taxon>
        <taxon>Futiania</taxon>
    </lineage>
</organism>
<evidence type="ECO:0000313" key="9">
    <source>
        <dbReference type="Proteomes" id="UP001055804"/>
    </source>
</evidence>
<dbReference type="GO" id="GO:0006654">
    <property type="term" value="P:phosphatidic acid biosynthetic process"/>
    <property type="evidence" value="ECO:0007669"/>
    <property type="project" value="TreeGrafter"/>
</dbReference>
<dbReference type="AlphaFoldDB" id="A0A9J6PCW8"/>